<reference evidence="3" key="1">
    <citation type="submission" date="2025-08" db="UniProtKB">
        <authorList>
            <consortium name="RefSeq"/>
        </authorList>
    </citation>
    <scope>IDENTIFICATION</scope>
    <source>
        <tissue evidence="3">Testes</tissue>
    </source>
</reference>
<organism evidence="2 3">
    <name type="scientific">Saccoglossus kowalevskii</name>
    <name type="common">Acorn worm</name>
    <dbReference type="NCBI Taxonomy" id="10224"/>
    <lineage>
        <taxon>Eukaryota</taxon>
        <taxon>Metazoa</taxon>
        <taxon>Hemichordata</taxon>
        <taxon>Enteropneusta</taxon>
        <taxon>Harrimaniidae</taxon>
        <taxon>Saccoglossus</taxon>
    </lineage>
</organism>
<evidence type="ECO:0000313" key="3">
    <source>
        <dbReference type="RefSeq" id="XP_006820251.1"/>
    </source>
</evidence>
<keyword evidence="2" id="KW-1185">Reference proteome</keyword>
<accession>A0ABM0MJR0</accession>
<dbReference type="GeneID" id="102808880"/>
<evidence type="ECO:0000259" key="1">
    <source>
        <dbReference type="Pfam" id="PF18479"/>
    </source>
</evidence>
<protein>
    <submittedName>
        <fullName evidence="3">Uncharacterized protein LOC102808880</fullName>
    </submittedName>
</protein>
<sequence length="739" mass="82458">MEVQTVDDDVICLSDDDCDESIIFIEEVSGTSKKQWDDPIKSKMKPVTPIETLKQNTPSCSLHNRKMTMMPSHDLVVEVGNTSKQHSVQCMGVPTSMKQTSSIEQTHSFPLHKNMVTKSPVHNLMEVDNTSKSANQLSLVTQTKTRLVHSESNMESSSQHSNNTLIETNKSFIQNAELEICVPGSLKKRSVKVKNNPPSSEKVLCSFNESSLVTELSSKLSVQTVAEKQVQTQKTLPSCPVELTRQKCPFIGCRFTCIQKLFPETMVMHLQQANHTQLNFTGIFEFANKLSANEGDSESTVVPLPIQEKCYDAIMDIILEKNVTGFICVECNQGFDLKDKTEMNTHILGCKARFIPNPSGSMTSILDTLVLSPWMCFHCGTTLTKSQMNTHNDVCPKNNPQQPLWTKCTTIKDLLVTCNKLLSQHSYLQTQKKRQCEEENSSSKKRRLEMPCMETPPLSSAFQDKTVNKKGLDIKVTLNNKTSQAAALKTANPQLPSTSIPLTSFSIHRRRNRNNNNSKSVYGNKKPLPSLPPYPAGLGYHFQAQKNVPGNFNFNNRTVNPFLCFGGMQTTALYGSSNRYARPFGTRAYHSSSTSKPATLSVPGSLGKCDVNQNIASASVPSQEVLGTVSSHKNSNSSTPTNWIGPSMKFLESMAQIILVDLDNWPSFFSRLMAPLPDKTFVWGFHAQKTNWYQPRNCMAFDKICQQGCFQLHPQSGNTKDAADFALCMQVCYFRFRIG</sequence>
<dbReference type="Proteomes" id="UP000694865">
    <property type="component" value="Unplaced"/>
</dbReference>
<feature type="domain" description="ZNF451 PIN-like" evidence="1">
    <location>
        <begin position="654"/>
        <end position="731"/>
    </location>
</feature>
<dbReference type="InterPro" id="IPR041192">
    <property type="entry name" value="PIN_11"/>
</dbReference>
<dbReference type="RefSeq" id="XP_006820251.1">
    <property type="nucleotide sequence ID" value="XM_006820188.1"/>
</dbReference>
<proteinExistence type="predicted"/>
<evidence type="ECO:0000313" key="2">
    <source>
        <dbReference type="Proteomes" id="UP000694865"/>
    </source>
</evidence>
<dbReference type="Pfam" id="PF18479">
    <property type="entry name" value="PIN_11"/>
    <property type="match status" value="1"/>
</dbReference>
<gene>
    <name evidence="3" type="primary">LOC102808880</name>
</gene>
<name>A0ABM0MJR0_SACKO</name>